<evidence type="ECO:0000259" key="1">
    <source>
        <dbReference type="PROSITE" id="PS51725"/>
    </source>
</evidence>
<dbReference type="InterPro" id="IPR050744">
    <property type="entry name" value="AI-2_Isomerase_LsrG"/>
</dbReference>
<dbReference type="GO" id="GO:0004497">
    <property type="term" value="F:monooxygenase activity"/>
    <property type="evidence" value="ECO:0007669"/>
    <property type="project" value="UniProtKB-KW"/>
</dbReference>
<dbReference type="PROSITE" id="PS51725">
    <property type="entry name" value="ABM"/>
    <property type="match status" value="1"/>
</dbReference>
<organism evidence="2 3">
    <name type="scientific">Marivirga atlantica</name>
    <dbReference type="NCBI Taxonomy" id="1548457"/>
    <lineage>
        <taxon>Bacteria</taxon>
        <taxon>Pseudomonadati</taxon>
        <taxon>Bacteroidota</taxon>
        <taxon>Cytophagia</taxon>
        <taxon>Cytophagales</taxon>
        <taxon>Marivirgaceae</taxon>
        <taxon>Marivirga</taxon>
    </lineage>
</organism>
<sequence length="98" mass="11721">MIIRIVRMTFREDKISEFLAIFDQYKEAIRKQPGCTHLELLQDYNHTNVYSTYSYWDNEEALNNYRHSETFGKVWPATKKLFSAKPEAHSYLVRAKID</sequence>
<dbReference type="PANTHER" id="PTHR33336">
    <property type="entry name" value="QUINOL MONOOXYGENASE YGIN-RELATED"/>
    <property type="match status" value="1"/>
</dbReference>
<protein>
    <submittedName>
        <fullName evidence="2">Antibiotic biosynthesis monooxygenase</fullName>
    </submittedName>
</protein>
<dbReference type="RefSeq" id="WP_201922639.1">
    <property type="nucleotide sequence ID" value="NZ_JAERQG010000003.1"/>
</dbReference>
<keyword evidence="3" id="KW-1185">Reference proteome</keyword>
<keyword evidence="2" id="KW-0560">Oxidoreductase</keyword>
<accession>A0A937AIW5</accession>
<dbReference type="InterPro" id="IPR007138">
    <property type="entry name" value="ABM_dom"/>
</dbReference>
<feature type="domain" description="ABM" evidence="1">
    <location>
        <begin position="2"/>
        <end position="92"/>
    </location>
</feature>
<name>A0A937AIW5_9BACT</name>
<dbReference type="PANTHER" id="PTHR33336:SF15">
    <property type="entry name" value="ABM DOMAIN-CONTAINING PROTEIN"/>
    <property type="match status" value="1"/>
</dbReference>
<proteinExistence type="predicted"/>
<gene>
    <name evidence="2" type="ORF">JKP34_13840</name>
</gene>
<comment type="caution">
    <text evidence="2">The sequence shown here is derived from an EMBL/GenBank/DDBJ whole genome shotgun (WGS) entry which is preliminary data.</text>
</comment>
<keyword evidence="2" id="KW-0503">Monooxygenase</keyword>
<evidence type="ECO:0000313" key="2">
    <source>
        <dbReference type="EMBL" id="MBL0766344.1"/>
    </source>
</evidence>
<dbReference type="AlphaFoldDB" id="A0A937AIW5"/>
<dbReference type="Pfam" id="PF03992">
    <property type="entry name" value="ABM"/>
    <property type="match status" value="1"/>
</dbReference>
<dbReference type="EMBL" id="JAERQG010000003">
    <property type="protein sequence ID" value="MBL0766344.1"/>
    <property type="molecule type" value="Genomic_DNA"/>
</dbReference>
<dbReference type="SUPFAM" id="SSF54909">
    <property type="entry name" value="Dimeric alpha+beta barrel"/>
    <property type="match status" value="1"/>
</dbReference>
<evidence type="ECO:0000313" key="3">
    <source>
        <dbReference type="Proteomes" id="UP000642920"/>
    </source>
</evidence>
<dbReference type="InterPro" id="IPR011008">
    <property type="entry name" value="Dimeric_a/b-barrel"/>
</dbReference>
<dbReference type="Gene3D" id="3.30.70.100">
    <property type="match status" value="1"/>
</dbReference>
<reference evidence="2" key="1">
    <citation type="submission" date="2021-01" db="EMBL/GenBank/DDBJ databases">
        <title>Marivirga sp. nov., isolated from intertidal surface sediments.</title>
        <authorList>
            <person name="Zhang M."/>
        </authorList>
    </citation>
    <scope>NUCLEOTIDE SEQUENCE</scope>
    <source>
        <strain evidence="2">SM1354</strain>
    </source>
</reference>
<dbReference type="Proteomes" id="UP000642920">
    <property type="component" value="Unassembled WGS sequence"/>
</dbReference>